<dbReference type="EMBL" id="JAEKFT010000003">
    <property type="protein sequence ID" value="MBT0960297.1"/>
    <property type="molecule type" value="Genomic_DNA"/>
</dbReference>
<evidence type="ECO:0000256" key="2">
    <source>
        <dbReference type="ARBA" id="ARBA00023002"/>
    </source>
</evidence>
<dbReference type="PANTHER" id="PTHR48267:SF1">
    <property type="entry name" value="BILIRUBIN OXIDASE"/>
    <property type="match status" value="1"/>
</dbReference>
<dbReference type="AlphaFoldDB" id="A0A944D827"/>
<evidence type="ECO:0000313" key="5">
    <source>
        <dbReference type="EMBL" id="MBT0960297.1"/>
    </source>
</evidence>
<dbReference type="Pfam" id="PF07731">
    <property type="entry name" value="Cu-oxidase_2"/>
    <property type="match status" value="1"/>
</dbReference>
<keyword evidence="2" id="KW-0560">Oxidoreductase</keyword>
<dbReference type="GO" id="GO:0005507">
    <property type="term" value="F:copper ion binding"/>
    <property type="evidence" value="ECO:0007669"/>
    <property type="project" value="InterPro"/>
</dbReference>
<sequence>MLQALAAGAGLAAAPWPLRTARAATAPDLVLRLTAAPDTVRIRPGGETAVLRYTGQVLRGRADALRPSASYLGPTLELRRGERVRIEFRNRLADPSIIHWHGMIVPEAADGHPRFAVGPGGEYVYEFTVTNPAGTYLYHPHPHGLTGAQVYRGLAGLLIVREAQERAWGLPGPEHELSLVIQDRRLAGDNRLEFKRMMMDDMNGVLGDTVLVNGVAAAAFRVAPRPWRLRLVNASNARIYKLAWSDDRPMRVIASGNGLLSAAEGIQTRPYVVLAPFERIELLEDFGTRRPGSEVALVSREFASLGMMGGMMGGGMMGRGMEDMMRGMMGPGQGEALPVARFDVGTQARTAGEELRLPPAPRSPREGHELHTRLAFRHMRGFLDGRRFKMEAVADDERLPLDEGTVWTFANDGGPMAMAHPMHIHGVRFRVLERSTGDAPADLREGLVDAGFKDTFLIFPGERVRLLVAPTEPGLFMYHCHNLEHEDGGMMRNCRFEARSPAGRT</sequence>
<reference evidence="6" key="1">
    <citation type="journal article" date="2022" name="ISME J.">
        <title>Genetic and phylogenetic analysis of dissimilatory iodate-reducing bacteria identifies potential niches across the world's oceans.</title>
        <authorList>
            <person name="Reyes-Umana V."/>
            <person name="Henning Z."/>
            <person name="Lee K."/>
            <person name="Barnum T.P."/>
            <person name="Coates J.D."/>
        </authorList>
    </citation>
    <scope>NUCLEOTIDE SEQUENCE [LARGE SCALE GENOMIC DNA]</scope>
    <source>
        <strain evidence="6">IR12</strain>
    </source>
</reference>
<name>A0A944D827_DENI1</name>
<organism evidence="5 6">
    <name type="scientific">Denitromonas iodatirespirans</name>
    <dbReference type="NCBI Taxonomy" id="2795389"/>
    <lineage>
        <taxon>Bacteria</taxon>
        <taxon>Pseudomonadati</taxon>
        <taxon>Pseudomonadota</taxon>
        <taxon>Betaproteobacteria</taxon>
        <taxon>Rhodocyclales</taxon>
        <taxon>Zoogloeaceae</taxon>
        <taxon>Denitromonas</taxon>
    </lineage>
</organism>
<gene>
    <name evidence="5" type="ORF">I8J34_03845</name>
</gene>
<dbReference type="InterPro" id="IPR011706">
    <property type="entry name" value="Cu-oxidase_C"/>
</dbReference>
<dbReference type="InterPro" id="IPR008972">
    <property type="entry name" value="Cupredoxin"/>
</dbReference>
<evidence type="ECO:0000256" key="1">
    <source>
        <dbReference type="ARBA" id="ARBA00022723"/>
    </source>
</evidence>
<accession>A0A944D827</accession>
<dbReference type="RefSeq" id="WP_214360049.1">
    <property type="nucleotide sequence ID" value="NZ_JAEKFT010000003.1"/>
</dbReference>
<dbReference type="InterPro" id="IPR011707">
    <property type="entry name" value="Cu-oxidase-like_N"/>
</dbReference>
<dbReference type="SUPFAM" id="SSF49503">
    <property type="entry name" value="Cupredoxins"/>
    <property type="match status" value="2"/>
</dbReference>
<proteinExistence type="predicted"/>
<keyword evidence="6" id="KW-1185">Reference proteome</keyword>
<dbReference type="InterPro" id="IPR002355">
    <property type="entry name" value="Cu_oxidase_Cu_BS"/>
</dbReference>
<dbReference type="Proteomes" id="UP000694660">
    <property type="component" value="Unassembled WGS sequence"/>
</dbReference>
<feature type="domain" description="Plastocyanin-like" evidence="4">
    <location>
        <begin position="70"/>
        <end position="164"/>
    </location>
</feature>
<keyword evidence="1" id="KW-0479">Metal-binding</keyword>
<evidence type="ECO:0000313" key="6">
    <source>
        <dbReference type="Proteomes" id="UP000694660"/>
    </source>
</evidence>
<comment type="caution">
    <text evidence="5">The sequence shown here is derived from an EMBL/GenBank/DDBJ whole genome shotgun (WGS) entry which is preliminary data.</text>
</comment>
<dbReference type="GO" id="GO:0016491">
    <property type="term" value="F:oxidoreductase activity"/>
    <property type="evidence" value="ECO:0007669"/>
    <property type="project" value="UniProtKB-KW"/>
</dbReference>
<dbReference type="Gene3D" id="2.60.40.420">
    <property type="entry name" value="Cupredoxins - blue copper proteins"/>
    <property type="match status" value="3"/>
</dbReference>
<dbReference type="PROSITE" id="PS00080">
    <property type="entry name" value="MULTICOPPER_OXIDASE2"/>
    <property type="match status" value="1"/>
</dbReference>
<evidence type="ECO:0000259" key="4">
    <source>
        <dbReference type="Pfam" id="PF07732"/>
    </source>
</evidence>
<dbReference type="Pfam" id="PF07732">
    <property type="entry name" value="Cu-oxidase_3"/>
    <property type="match status" value="1"/>
</dbReference>
<feature type="domain" description="Plastocyanin-like" evidence="3">
    <location>
        <begin position="396"/>
        <end position="493"/>
    </location>
</feature>
<protein>
    <submittedName>
        <fullName evidence="5">Multicopper oxidase domain-containing protein</fullName>
    </submittedName>
</protein>
<dbReference type="PANTHER" id="PTHR48267">
    <property type="entry name" value="CUPREDOXIN SUPERFAMILY PROTEIN"/>
    <property type="match status" value="1"/>
</dbReference>
<evidence type="ECO:0000259" key="3">
    <source>
        <dbReference type="Pfam" id="PF07731"/>
    </source>
</evidence>
<dbReference type="CDD" id="cd13852">
    <property type="entry name" value="CuRO_1_McoP_like"/>
    <property type="match status" value="1"/>
</dbReference>
<dbReference type="InterPro" id="IPR045087">
    <property type="entry name" value="Cu-oxidase_fam"/>
</dbReference>